<reference evidence="1" key="1">
    <citation type="journal article" date="2021" name="PeerJ">
        <title>Extensive microbial diversity within the chicken gut microbiome revealed by metagenomics and culture.</title>
        <authorList>
            <person name="Gilroy R."/>
            <person name="Ravi A."/>
            <person name="Getino M."/>
            <person name="Pursley I."/>
            <person name="Horton D.L."/>
            <person name="Alikhan N.F."/>
            <person name="Baker D."/>
            <person name="Gharbi K."/>
            <person name="Hall N."/>
            <person name="Watson M."/>
            <person name="Adriaenssens E.M."/>
            <person name="Foster-Nyarko E."/>
            <person name="Jarju S."/>
            <person name="Secka A."/>
            <person name="Antonio M."/>
            <person name="Oren A."/>
            <person name="Chaudhuri R.R."/>
            <person name="La Ragione R."/>
            <person name="Hildebrand F."/>
            <person name="Pallen M.J."/>
        </authorList>
    </citation>
    <scope>NUCLEOTIDE SEQUENCE</scope>
    <source>
        <strain evidence="1">CHK169-11906</strain>
    </source>
</reference>
<organism evidence="1 2">
    <name type="scientific">Candidatus Alistipes avicola</name>
    <dbReference type="NCBI Taxonomy" id="2838432"/>
    <lineage>
        <taxon>Bacteria</taxon>
        <taxon>Pseudomonadati</taxon>
        <taxon>Bacteroidota</taxon>
        <taxon>Bacteroidia</taxon>
        <taxon>Bacteroidales</taxon>
        <taxon>Rikenellaceae</taxon>
        <taxon>Alistipes</taxon>
    </lineage>
</organism>
<gene>
    <name evidence="1" type="ORF">H9779_01730</name>
</gene>
<evidence type="ECO:0000313" key="2">
    <source>
        <dbReference type="Proteomes" id="UP000824259"/>
    </source>
</evidence>
<dbReference type="Proteomes" id="UP000824259">
    <property type="component" value="Unassembled WGS sequence"/>
</dbReference>
<dbReference type="SUPFAM" id="SSF63825">
    <property type="entry name" value="YWTD domain"/>
    <property type="match status" value="1"/>
</dbReference>
<proteinExistence type="predicted"/>
<name>A0A9D2ICM5_9BACT</name>
<dbReference type="EMBL" id="DWYR01000006">
    <property type="protein sequence ID" value="HJA98306.1"/>
    <property type="molecule type" value="Genomic_DNA"/>
</dbReference>
<accession>A0A9D2ICM5</accession>
<reference evidence="1" key="2">
    <citation type="submission" date="2021-04" db="EMBL/GenBank/DDBJ databases">
        <authorList>
            <person name="Gilroy R."/>
        </authorList>
    </citation>
    <scope>NUCLEOTIDE SEQUENCE</scope>
    <source>
        <strain evidence="1">CHK169-11906</strain>
    </source>
</reference>
<sequence length="349" mass="37672">WAEYYIEQDNNALKTVFVDPGYEFEYVSKLFKNRPDVLVTTGEEPTDPKVYVVGAYNDNTAALWIDGVQQDLSDGGISAVANDVYVTQTGDIYVVGWDTSSTGISRAVLWTNGQMTYLSDGTKDVQAKSVAVYGGDVYVAGNEVGTSNEVYLWKNGVATILPSTANYAEVGSMAISDNGDIYVAGYDNGPVVWKNGVKTGETLGDSATQLLGICLHGSDIYYTGYRTNEDYMYRAMVWKGTQATELTDGSADCLANAVWVSDAGDVYVAGTQSSSPKMALLWKNGVLETLPSGSYKALDVTGYGSDLYVVGQISTGSFPFGQQTAVVWKNGEAQTLCQDRSEARAIFIR</sequence>
<feature type="non-terminal residue" evidence="1">
    <location>
        <position position="1"/>
    </location>
</feature>
<dbReference type="AlphaFoldDB" id="A0A9D2ICM5"/>
<comment type="caution">
    <text evidence="1">The sequence shown here is derived from an EMBL/GenBank/DDBJ whole genome shotgun (WGS) entry which is preliminary data.</text>
</comment>
<protein>
    <submittedName>
        <fullName evidence="1">Uncharacterized protein</fullName>
    </submittedName>
</protein>
<evidence type="ECO:0000313" key="1">
    <source>
        <dbReference type="EMBL" id="HJA98306.1"/>
    </source>
</evidence>